<sequence length="385" mass="44011">MKVMIINTLYYPYKIGGAEVSVRLLAEGLVNLGDEVTVLSLNNKNIKEDIIYSGVLNSSYPIPNLYWPYDNKKKSRFKKILWHISDFFNIKALNIVIGEIKRHKPDIIHTNNLAGWSVSVWLAARIYKCKVVHTSRDYYLLHPNSSLFRKGQNMDPDIIEVKLFSAFKRYLSRFVSGYVGISSYIKDLHLKAGFFKKASSIRIYNPVVINKNIESFMGKTKGVKSIGFIGRLSEEKGFDIFCDIASLNSHEYNFLAAGGFSNINEKNRFDDLYSDYVHLLGIVELEDFLAKVDAVILPVKWNEPFGRVIVECAKANKIVLTSPKGGITELNEHFPNVYLSNNWGDDFIKFDFEKANSECRSCQMSFEASDIASQYREFYLKILSS</sequence>
<dbReference type="InterPro" id="IPR028098">
    <property type="entry name" value="Glyco_trans_4-like_N"/>
</dbReference>
<dbReference type="PANTHER" id="PTHR12526">
    <property type="entry name" value="GLYCOSYLTRANSFERASE"/>
    <property type="match status" value="1"/>
</dbReference>
<dbReference type="AlphaFoldDB" id="A0A6P1UR61"/>
<dbReference type="Pfam" id="PF13439">
    <property type="entry name" value="Glyco_transf_4"/>
    <property type="match status" value="1"/>
</dbReference>
<name>A0A6P1UR61_9ENTR</name>
<dbReference type="PANTHER" id="PTHR12526:SF630">
    <property type="entry name" value="GLYCOSYLTRANSFERASE"/>
    <property type="match status" value="1"/>
</dbReference>
<reference evidence="2 3" key="1">
    <citation type="submission" date="2020-01" db="EMBL/GenBank/DDBJ databases">
        <title>Bactrocera dorsalis gut bacteria genome.</title>
        <authorList>
            <person name="Zhang H."/>
            <person name="Cai Z."/>
        </authorList>
    </citation>
    <scope>NUCLEOTIDE SEQUENCE [LARGE SCALE GENOMIC DNA]</scope>
    <source>
        <strain evidence="2 3">BD177</strain>
    </source>
</reference>
<protein>
    <submittedName>
        <fullName evidence="2">Glycosyltransferase family 4 protein</fullName>
    </submittedName>
</protein>
<dbReference type="GO" id="GO:0016757">
    <property type="term" value="F:glycosyltransferase activity"/>
    <property type="evidence" value="ECO:0007669"/>
    <property type="project" value="UniProtKB-ARBA"/>
</dbReference>
<evidence type="ECO:0000313" key="2">
    <source>
        <dbReference type="EMBL" id="QHS44488.1"/>
    </source>
</evidence>
<dbReference type="EMBL" id="CP048108">
    <property type="protein sequence ID" value="QHS44488.1"/>
    <property type="molecule type" value="Genomic_DNA"/>
</dbReference>
<evidence type="ECO:0000259" key="1">
    <source>
        <dbReference type="Pfam" id="PF13439"/>
    </source>
</evidence>
<dbReference type="CDD" id="cd03823">
    <property type="entry name" value="GT4_ExpE7-like"/>
    <property type="match status" value="1"/>
</dbReference>
<dbReference type="Pfam" id="PF13692">
    <property type="entry name" value="Glyco_trans_1_4"/>
    <property type="match status" value="1"/>
</dbReference>
<dbReference type="Proteomes" id="UP000464389">
    <property type="component" value="Chromosome"/>
</dbReference>
<keyword evidence="2" id="KW-0808">Transferase</keyword>
<dbReference type="RefSeq" id="WP_102811889.1">
    <property type="nucleotide sequence ID" value="NZ_CABHET010000021.1"/>
</dbReference>
<accession>A0A6P1UR61</accession>
<organism evidence="2 3">
    <name type="scientific">Klebsiella michiganensis</name>
    <dbReference type="NCBI Taxonomy" id="1134687"/>
    <lineage>
        <taxon>Bacteria</taxon>
        <taxon>Pseudomonadati</taxon>
        <taxon>Pseudomonadota</taxon>
        <taxon>Gammaproteobacteria</taxon>
        <taxon>Enterobacterales</taxon>
        <taxon>Enterobacteriaceae</taxon>
        <taxon>Klebsiella/Raoultella group</taxon>
        <taxon>Klebsiella</taxon>
    </lineage>
</organism>
<dbReference type="SUPFAM" id="SSF53756">
    <property type="entry name" value="UDP-Glycosyltransferase/glycogen phosphorylase"/>
    <property type="match status" value="1"/>
</dbReference>
<dbReference type="Gene3D" id="3.40.50.2000">
    <property type="entry name" value="Glycogen Phosphorylase B"/>
    <property type="match status" value="2"/>
</dbReference>
<evidence type="ECO:0000313" key="3">
    <source>
        <dbReference type="Proteomes" id="UP000464389"/>
    </source>
</evidence>
<gene>
    <name evidence="2" type="ORF">GW952_02070</name>
</gene>
<feature type="domain" description="Glycosyltransferase subfamily 4-like N-terminal" evidence="1">
    <location>
        <begin position="15"/>
        <end position="207"/>
    </location>
</feature>
<proteinExistence type="predicted"/>